<accession>A0A5P3XBD1</accession>
<dbReference type="RefSeq" id="WP_021428886.1">
    <property type="nucleotide sequence ID" value="NZ_CP032452.1"/>
</dbReference>
<sequence length="245" mass="28816">MLFECFYYPILGNSGNLIKSYDKLNEFKFGDIVPTKTIYYNYGNDFIIYQGENFFKVKDKILVGPIDFKDISFPNTIVFNNGTQLTVSSDKELKSIKLISQGEFKLEKELGDLFFLYNYFVKEIKLAQYDVLSILTNSSKNCSFVNNELDINTENLINNLDIIKSKIYDLLSSNHDIKDSYLNYINFKENENLFNLSIYKFFKKESKEYKNYLKQASNPRHNNKDPKIKLEKMLESCKNNYRLTS</sequence>
<organism evidence="1 2">
    <name type="scientific">Paraclostridium bifermentans</name>
    <name type="common">Clostridium bifermentans</name>
    <dbReference type="NCBI Taxonomy" id="1490"/>
    <lineage>
        <taxon>Bacteria</taxon>
        <taxon>Bacillati</taxon>
        <taxon>Bacillota</taxon>
        <taxon>Clostridia</taxon>
        <taxon>Peptostreptococcales</taxon>
        <taxon>Peptostreptococcaceae</taxon>
        <taxon>Paraclostridium</taxon>
    </lineage>
</organism>
<protein>
    <submittedName>
        <fullName evidence="1">Uncharacterized protein</fullName>
    </submittedName>
</protein>
<dbReference type="Proteomes" id="UP000326961">
    <property type="component" value="Chromosome"/>
</dbReference>
<evidence type="ECO:0000313" key="1">
    <source>
        <dbReference type="EMBL" id="QEZ68426.1"/>
    </source>
</evidence>
<name>A0A5P3XBD1_PARBF</name>
<evidence type="ECO:0000313" key="2">
    <source>
        <dbReference type="Proteomes" id="UP000326961"/>
    </source>
</evidence>
<reference evidence="1 2" key="1">
    <citation type="submission" date="2018-09" db="EMBL/GenBank/DDBJ databases">
        <title>A clostridial neurotoxin that targets Anopheles mosquitoes.</title>
        <authorList>
            <person name="Contreras E."/>
            <person name="Masuyer G."/>
            <person name="Qureshi N."/>
            <person name="Chawla S."/>
            <person name="Lim H.L."/>
            <person name="Chen J."/>
            <person name="Stenmark P."/>
            <person name="Gill S."/>
        </authorList>
    </citation>
    <scope>NUCLEOTIDE SEQUENCE [LARGE SCALE GENOMIC DNA]</scope>
    <source>
        <strain evidence="1 2">Cbm</strain>
    </source>
</reference>
<dbReference type="EMBL" id="CP032452">
    <property type="protein sequence ID" value="QEZ68426.1"/>
    <property type="molecule type" value="Genomic_DNA"/>
</dbReference>
<proteinExistence type="predicted"/>
<gene>
    <name evidence="1" type="ORF">D4A35_05535</name>
</gene>
<dbReference type="AlphaFoldDB" id="A0A5P3XBD1"/>